<dbReference type="Proteomes" id="UP000823388">
    <property type="component" value="Chromosome 2N"/>
</dbReference>
<reference evidence="2" key="1">
    <citation type="submission" date="2020-05" db="EMBL/GenBank/DDBJ databases">
        <title>WGS assembly of Panicum virgatum.</title>
        <authorList>
            <person name="Lovell J.T."/>
            <person name="Jenkins J."/>
            <person name="Shu S."/>
            <person name="Juenger T.E."/>
            <person name="Schmutz J."/>
        </authorList>
    </citation>
    <scope>NUCLEOTIDE SEQUENCE</scope>
    <source>
        <strain evidence="2">AP13</strain>
    </source>
</reference>
<name>A0A8T0VZP6_PANVG</name>
<evidence type="ECO:0000256" key="1">
    <source>
        <dbReference type="SAM" id="MobiDB-lite"/>
    </source>
</evidence>
<organism evidence="2 3">
    <name type="scientific">Panicum virgatum</name>
    <name type="common">Blackwell switchgrass</name>
    <dbReference type="NCBI Taxonomy" id="38727"/>
    <lineage>
        <taxon>Eukaryota</taxon>
        <taxon>Viridiplantae</taxon>
        <taxon>Streptophyta</taxon>
        <taxon>Embryophyta</taxon>
        <taxon>Tracheophyta</taxon>
        <taxon>Spermatophyta</taxon>
        <taxon>Magnoliopsida</taxon>
        <taxon>Liliopsida</taxon>
        <taxon>Poales</taxon>
        <taxon>Poaceae</taxon>
        <taxon>PACMAD clade</taxon>
        <taxon>Panicoideae</taxon>
        <taxon>Panicodae</taxon>
        <taxon>Paniceae</taxon>
        <taxon>Panicinae</taxon>
        <taxon>Panicum</taxon>
        <taxon>Panicum sect. Hiantes</taxon>
    </lineage>
</organism>
<evidence type="ECO:0000313" key="3">
    <source>
        <dbReference type="Proteomes" id="UP000823388"/>
    </source>
</evidence>
<dbReference type="AlphaFoldDB" id="A0A8T0VZP6"/>
<sequence length="121" mass="13567">MQCLPSLYWHCNSNQGSRNGVDTLSIRVPRRKENQGERRRCRWGWREPLALDPMLSGPHSDADEVRRTEEPAATTGWREERSIQVLEARARFSHRAGGPVPKACVLLLSGGRGSVSVFPCA</sequence>
<feature type="compositionally biased region" description="Basic and acidic residues" evidence="1">
    <location>
        <begin position="60"/>
        <end position="70"/>
    </location>
</feature>
<accession>A0A8T0VZP6</accession>
<dbReference type="EMBL" id="CM029040">
    <property type="protein sequence ID" value="KAG2638634.1"/>
    <property type="molecule type" value="Genomic_DNA"/>
</dbReference>
<gene>
    <name evidence="2" type="ORF">PVAP13_2NG648900</name>
</gene>
<proteinExistence type="predicted"/>
<protein>
    <submittedName>
        <fullName evidence="2">Uncharacterized protein</fullName>
    </submittedName>
</protein>
<keyword evidence="3" id="KW-1185">Reference proteome</keyword>
<feature type="region of interest" description="Disordered" evidence="1">
    <location>
        <begin position="54"/>
        <end position="78"/>
    </location>
</feature>
<evidence type="ECO:0000313" key="2">
    <source>
        <dbReference type="EMBL" id="KAG2638634.1"/>
    </source>
</evidence>
<comment type="caution">
    <text evidence="2">The sequence shown here is derived from an EMBL/GenBank/DDBJ whole genome shotgun (WGS) entry which is preliminary data.</text>
</comment>